<proteinExistence type="predicted"/>
<accession>A0A4Y2F0F1</accession>
<evidence type="ECO:0000313" key="2">
    <source>
        <dbReference type="Proteomes" id="UP000499080"/>
    </source>
</evidence>
<organism evidence="1 2">
    <name type="scientific">Araneus ventricosus</name>
    <name type="common">Orbweaver spider</name>
    <name type="synonym">Epeira ventricosa</name>
    <dbReference type="NCBI Taxonomy" id="182803"/>
    <lineage>
        <taxon>Eukaryota</taxon>
        <taxon>Metazoa</taxon>
        <taxon>Ecdysozoa</taxon>
        <taxon>Arthropoda</taxon>
        <taxon>Chelicerata</taxon>
        <taxon>Arachnida</taxon>
        <taxon>Araneae</taxon>
        <taxon>Araneomorphae</taxon>
        <taxon>Entelegynae</taxon>
        <taxon>Araneoidea</taxon>
        <taxon>Araneidae</taxon>
        <taxon>Araneus</taxon>
    </lineage>
</organism>
<protein>
    <submittedName>
        <fullName evidence="1">Uncharacterized protein</fullName>
    </submittedName>
</protein>
<name>A0A4Y2F0F1_ARAVE</name>
<comment type="caution">
    <text evidence="1">The sequence shown here is derived from an EMBL/GenBank/DDBJ whole genome shotgun (WGS) entry which is preliminary data.</text>
</comment>
<dbReference type="AlphaFoldDB" id="A0A4Y2F0F1"/>
<dbReference type="EMBL" id="BGPR01000737">
    <property type="protein sequence ID" value="GBM33595.1"/>
    <property type="molecule type" value="Genomic_DNA"/>
</dbReference>
<gene>
    <name evidence="1" type="ORF">AVEN_181839_1</name>
</gene>
<dbReference type="Proteomes" id="UP000499080">
    <property type="component" value="Unassembled WGS sequence"/>
</dbReference>
<reference evidence="1 2" key="1">
    <citation type="journal article" date="2019" name="Sci. Rep.">
        <title>Orb-weaving spider Araneus ventricosus genome elucidates the spidroin gene catalogue.</title>
        <authorList>
            <person name="Kono N."/>
            <person name="Nakamura H."/>
            <person name="Ohtoshi R."/>
            <person name="Moran D.A.P."/>
            <person name="Shinohara A."/>
            <person name="Yoshida Y."/>
            <person name="Fujiwara M."/>
            <person name="Mori M."/>
            <person name="Tomita M."/>
            <person name="Arakawa K."/>
        </authorList>
    </citation>
    <scope>NUCLEOTIDE SEQUENCE [LARGE SCALE GENOMIC DNA]</scope>
</reference>
<keyword evidence="2" id="KW-1185">Reference proteome</keyword>
<evidence type="ECO:0000313" key="1">
    <source>
        <dbReference type="EMBL" id="GBM33595.1"/>
    </source>
</evidence>
<sequence>MAVSVVISDLVSAFSSNLFKCCFSCYLSFVFSAVFVNKAPFSIFLLVGLLQPCTPQDDLSNNTFFKISLDERRLCFLMISRFKNGDIFEKLLLNSIIVKRRFHRKPDLTSSTWSSSTMEDFPLC</sequence>